<proteinExistence type="predicted"/>
<sequence length="173" mass="19256">MPPLSPKPAQHVFKVSRSTCSLRARIRWLCARECSLRVLISVGTVSSDLADNKAPYRWTLRSYKNSEGGGPPHASPRVRAARDHRWCLYIDKLTRFSCCKTVSVPIPLPMTGMSKIRVIRIRTNTLKTKAHRRLITALATNVSPSEPPAVRGLPRSFFSPLLSPGITNVLLEA</sequence>
<dbReference type="AlphaFoldDB" id="A0A4C1TD15"/>
<accession>A0A4C1TD15</accession>
<comment type="caution">
    <text evidence="1">The sequence shown here is derived from an EMBL/GenBank/DDBJ whole genome shotgun (WGS) entry which is preliminary data.</text>
</comment>
<name>A0A4C1TD15_EUMVA</name>
<protein>
    <submittedName>
        <fullName evidence="1">Uncharacterized protein</fullName>
    </submittedName>
</protein>
<keyword evidence="2" id="KW-1185">Reference proteome</keyword>
<dbReference type="Proteomes" id="UP000299102">
    <property type="component" value="Unassembled WGS sequence"/>
</dbReference>
<evidence type="ECO:0000313" key="2">
    <source>
        <dbReference type="Proteomes" id="UP000299102"/>
    </source>
</evidence>
<organism evidence="1 2">
    <name type="scientific">Eumeta variegata</name>
    <name type="common">Bagworm moth</name>
    <name type="synonym">Eumeta japonica</name>
    <dbReference type="NCBI Taxonomy" id="151549"/>
    <lineage>
        <taxon>Eukaryota</taxon>
        <taxon>Metazoa</taxon>
        <taxon>Ecdysozoa</taxon>
        <taxon>Arthropoda</taxon>
        <taxon>Hexapoda</taxon>
        <taxon>Insecta</taxon>
        <taxon>Pterygota</taxon>
        <taxon>Neoptera</taxon>
        <taxon>Endopterygota</taxon>
        <taxon>Lepidoptera</taxon>
        <taxon>Glossata</taxon>
        <taxon>Ditrysia</taxon>
        <taxon>Tineoidea</taxon>
        <taxon>Psychidae</taxon>
        <taxon>Oiketicinae</taxon>
        <taxon>Eumeta</taxon>
    </lineage>
</organism>
<gene>
    <name evidence="1" type="ORF">EVAR_92874_1</name>
</gene>
<evidence type="ECO:0000313" key="1">
    <source>
        <dbReference type="EMBL" id="GBP11348.1"/>
    </source>
</evidence>
<dbReference type="EMBL" id="BGZK01000046">
    <property type="protein sequence ID" value="GBP11348.1"/>
    <property type="molecule type" value="Genomic_DNA"/>
</dbReference>
<reference evidence="1 2" key="1">
    <citation type="journal article" date="2019" name="Commun. Biol.">
        <title>The bagworm genome reveals a unique fibroin gene that provides high tensile strength.</title>
        <authorList>
            <person name="Kono N."/>
            <person name="Nakamura H."/>
            <person name="Ohtoshi R."/>
            <person name="Tomita M."/>
            <person name="Numata K."/>
            <person name="Arakawa K."/>
        </authorList>
    </citation>
    <scope>NUCLEOTIDE SEQUENCE [LARGE SCALE GENOMIC DNA]</scope>
</reference>